<evidence type="ECO:0000313" key="4">
    <source>
        <dbReference type="EMBL" id="OGZ05803.1"/>
    </source>
</evidence>
<evidence type="ECO:0000259" key="3">
    <source>
        <dbReference type="Pfam" id="PF13439"/>
    </source>
</evidence>
<reference evidence="4 5" key="1">
    <citation type="journal article" date="2016" name="Nat. Commun.">
        <title>Thousands of microbial genomes shed light on interconnected biogeochemical processes in an aquifer system.</title>
        <authorList>
            <person name="Anantharaman K."/>
            <person name="Brown C.T."/>
            <person name="Hug L.A."/>
            <person name="Sharon I."/>
            <person name="Castelle C.J."/>
            <person name="Probst A.J."/>
            <person name="Thomas B.C."/>
            <person name="Singh A."/>
            <person name="Wilkins M.J."/>
            <person name="Karaoz U."/>
            <person name="Brodie E.L."/>
            <person name="Williams K.H."/>
            <person name="Hubbard S.S."/>
            <person name="Banfield J.F."/>
        </authorList>
    </citation>
    <scope>NUCLEOTIDE SEQUENCE [LARGE SCALE GENOMIC DNA]</scope>
</reference>
<organism evidence="4 5">
    <name type="scientific">Candidatus Lloydbacteria bacterium RIFCSPHIGHO2_01_FULL_49_22</name>
    <dbReference type="NCBI Taxonomy" id="1798658"/>
    <lineage>
        <taxon>Bacteria</taxon>
        <taxon>Candidatus Lloydiibacteriota</taxon>
    </lineage>
</organism>
<name>A0A1G2CWR1_9BACT</name>
<dbReference type="PANTHER" id="PTHR46401">
    <property type="entry name" value="GLYCOSYLTRANSFERASE WBBK-RELATED"/>
    <property type="match status" value="1"/>
</dbReference>
<evidence type="ECO:0000256" key="1">
    <source>
        <dbReference type="ARBA" id="ARBA00022679"/>
    </source>
</evidence>
<accession>A0A1G2CWR1</accession>
<feature type="domain" description="Glycosyltransferase subfamily 4-like N-terminal" evidence="3">
    <location>
        <begin position="22"/>
        <end position="176"/>
    </location>
</feature>
<keyword evidence="1" id="KW-0808">Transferase</keyword>
<dbReference type="Pfam" id="PF13439">
    <property type="entry name" value="Glyco_transf_4"/>
    <property type="match status" value="1"/>
</dbReference>
<dbReference type="InterPro" id="IPR028098">
    <property type="entry name" value="Glyco_trans_4-like_N"/>
</dbReference>
<sequence length="369" mass="40386">MKILIATPLYPPDDGGPATRARLLELAFPEHGTEVSVVSFSHFRHHPKGISHLLYAIALWRAAHGVDLIYALDPVSVGFSAALVALLARKPLVVCIVGDYAWEQGAQRAGVKENLDEFTKRTSYPLLVRVLRALQGWVARRAVRIIVPSYYLQGIIASWGIPTEKISVVYNAFDPQMTRESRSTLRTKLAVDGRLIVTAGRAVPWKGFPVLMDAVAELRAEFPDVTLVIAGSGDQSEYIAYAKKQGYDFVRFLGLLSHDELMEWVRAADCFALNTGYEGLSHLLLEAMALETPIVTTNVGGNTELLADGRGALVPHDDKDALTAALHDVLTDQDAAAKRTSKATQFVSAFTVSRMVEESLNILKEAAHP</sequence>
<dbReference type="Pfam" id="PF00534">
    <property type="entry name" value="Glycos_transf_1"/>
    <property type="match status" value="1"/>
</dbReference>
<dbReference type="Gene3D" id="3.40.50.2000">
    <property type="entry name" value="Glycogen Phosphorylase B"/>
    <property type="match status" value="2"/>
</dbReference>
<evidence type="ECO:0000313" key="5">
    <source>
        <dbReference type="Proteomes" id="UP000177122"/>
    </source>
</evidence>
<dbReference type="SUPFAM" id="SSF53756">
    <property type="entry name" value="UDP-Glycosyltransferase/glycogen phosphorylase"/>
    <property type="match status" value="1"/>
</dbReference>
<dbReference type="EMBL" id="MHLI01000006">
    <property type="protein sequence ID" value="OGZ05803.1"/>
    <property type="molecule type" value="Genomic_DNA"/>
</dbReference>
<evidence type="ECO:0000259" key="2">
    <source>
        <dbReference type="Pfam" id="PF00534"/>
    </source>
</evidence>
<evidence type="ECO:0008006" key="6">
    <source>
        <dbReference type="Google" id="ProtNLM"/>
    </source>
</evidence>
<dbReference type="GO" id="GO:0009103">
    <property type="term" value="P:lipopolysaccharide biosynthetic process"/>
    <property type="evidence" value="ECO:0007669"/>
    <property type="project" value="TreeGrafter"/>
</dbReference>
<dbReference type="GO" id="GO:0016757">
    <property type="term" value="F:glycosyltransferase activity"/>
    <property type="evidence" value="ECO:0007669"/>
    <property type="project" value="InterPro"/>
</dbReference>
<comment type="caution">
    <text evidence="4">The sequence shown here is derived from an EMBL/GenBank/DDBJ whole genome shotgun (WGS) entry which is preliminary data.</text>
</comment>
<dbReference type="AlphaFoldDB" id="A0A1G2CWR1"/>
<dbReference type="PANTHER" id="PTHR46401:SF2">
    <property type="entry name" value="GLYCOSYLTRANSFERASE WBBK-RELATED"/>
    <property type="match status" value="1"/>
</dbReference>
<dbReference type="Proteomes" id="UP000177122">
    <property type="component" value="Unassembled WGS sequence"/>
</dbReference>
<gene>
    <name evidence="4" type="ORF">A2845_03295</name>
</gene>
<proteinExistence type="predicted"/>
<feature type="domain" description="Glycosyl transferase family 1" evidence="2">
    <location>
        <begin position="190"/>
        <end position="344"/>
    </location>
</feature>
<dbReference type="CDD" id="cd03801">
    <property type="entry name" value="GT4_PimA-like"/>
    <property type="match status" value="1"/>
</dbReference>
<dbReference type="InterPro" id="IPR001296">
    <property type="entry name" value="Glyco_trans_1"/>
</dbReference>
<protein>
    <recommendedName>
        <fullName evidence="6">Glycosyltransferase subfamily 4-like N-terminal domain-containing protein</fullName>
    </recommendedName>
</protein>